<sequence length="128" mass="14272">MSSPKCPKGSTNESSNPPRQARAAKTQSSNPECGAHTHALPFRRARNEKTTKSRAAFLSNPWKDRVPMIYSDDAEEIRPGCPVFTIPGATDHMPNKIHQLQMSEAEAMHPSPGSDESFKRQAEFMSRY</sequence>
<organism evidence="2 3">
    <name type="scientific">Caerostris darwini</name>
    <dbReference type="NCBI Taxonomy" id="1538125"/>
    <lineage>
        <taxon>Eukaryota</taxon>
        <taxon>Metazoa</taxon>
        <taxon>Ecdysozoa</taxon>
        <taxon>Arthropoda</taxon>
        <taxon>Chelicerata</taxon>
        <taxon>Arachnida</taxon>
        <taxon>Araneae</taxon>
        <taxon>Araneomorphae</taxon>
        <taxon>Entelegynae</taxon>
        <taxon>Araneoidea</taxon>
        <taxon>Araneidae</taxon>
        <taxon>Caerostris</taxon>
    </lineage>
</organism>
<evidence type="ECO:0000313" key="2">
    <source>
        <dbReference type="EMBL" id="GIY34380.1"/>
    </source>
</evidence>
<feature type="region of interest" description="Disordered" evidence="1">
    <location>
        <begin position="103"/>
        <end position="128"/>
    </location>
</feature>
<dbReference type="Proteomes" id="UP001054837">
    <property type="component" value="Unassembled WGS sequence"/>
</dbReference>
<gene>
    <name evidence="2" type="ORF">CDAR_35381</name>
</gene>
<dbReference type="AlphaFoldDB" id="A0AAV4SJW0"/>
<comment type="caution">
    <text evidence="2">The sequence shown here is derived from an EMBL/GenBank/DDBJ whole genome shotgun (WGS) entry which is preliminary data.</text>
</comment>
<feature type="compositionally biased region" description="Polar residues" evidence="1">
    <location>
        <begin position="1"/>
        <end position="18"/>
    </location>
</feature>
<keyword evidence="3" id="KW-1185">Reference proteome</keyword>
<evidence type="ECO:0000313" key="3">
    <source>
        <dbReference type="Proteomes" id="UP001054837"/>
    </source>
</evidence>
<evidence type="ECO:0000256" key="1">
    <source>
        <dbReference type="SAM" id="MobiDB-lite"/>
    </source>
</evidence>
<accession>A0AAV4SJW0</accession>
<reference evidence="2 3" key="1">
    <citation type="submission" date="2021-06" db="EMBL/GenBank/DDBJ databases">
        <title>Caerostris darwini draft genome.</title>
        <authorList>
            <person name="Kono N."/>
            <person name="Arakawa K."/>
        </authorList>
    </citation>
    <scope>NUCLEOTIDE SEQUENCE [LARGE SCALE GENOMIC DNA]</scope>
</reference>
<proteinExistence type="predicted"/>
<protein>
    <submittedName>
        <fullName evidence="2">Uncharacterized protein</fullName>
    </submittedName>
</protein>
<feature type="region of interest" description="Disordered" evidence="1">
    <location>
        <begin position="1"/>
        <end position="54"/>
    </location>
</feature>
<dbReference type="EMBL" id="BPLQ01008057">
    <property type="protein sequence ID" value="GIY34380.1"/>
    <property type="molecule type" value="Genomic_DNA"/>
</dbReference>
<name>A0AAV4SJW0_9ARAC</name>